<dbReference type="GO" id="GO:0015232">
    <property type="term" value="F:heme transmembrane transporter activity"/>
    <property type="evidence" value="ECO:0007669"/>
    <property type="project" value="InterPro"/>
</dbReference>
<feature type="transmembrane region" description="Helical" evidence="9">
    <location>
        <begin position="159"/>
        <end position="178"/>
    </location>
</feature>
<evidence type="ECO:0000259" key="10">
    <source>
        <dbReference type="Pfam" id="PF01578"/>
    </source>
</evidence>
<proteinExistence type="inferred from homology"/>
<sequence length="248" mass="27705">MWVWFAKLGSPKWFYELSTKWLPWLVVATVVVIGTATVWALLFLPPDYQQGYTSRILVVHVAVAGTSLAFFPLMAVAGTITLVWKMKLADMVAKNAAALGAWFSFITLATGSIWGSVSWGTWWEWSDSRLVSMLFQFFLLLGVVSLRSALEESDKAAKACALLSIVGCINVVVIKYSVEWWNTLHQPASPVSIESGSANGPEFWIATALMILGVYLFLSLSLILSTRNEILMRERRSLWVQELMSTEK</sequence>
<feature type="domain" description="Cytochrome c assembly protein" evidence="10">
    <location>
        <begin position="13"/>
        <end position="185"/>
    </location>
</feature>
<dbReference type="Proteomes" id="UP000051934">
    <property type="component" value="Unassembled WGS sequence"/>
</dbReference>
<keyword evidence="6 9" id="KW-0201">Cytochrome c-type biogenesis</keyword>
<evidence type="ECO:0000256" key="4">
    <source>
        <dbReference type="ARBA" id="ARBA00016463"/>
    </source>
</evidence>
<dbReference type="InterPro" id="IPR003557">
    <property type="entry name" value="Cyt_c_biogenesis_CcmC"/>
</dbReference>
<dbReference type="AlphaFoldDB" id="A0A0R2S9M3"/>
<dbReference type="PRINTS" id="PR01386">
    <property type="entry name" value="CCMCBIOGNSIS"/>
</dbReference>
<keyword evidence="9" id="KW-1003">Cell membrane</keyword>
<evidence type="ECO:0000256" key="6">
    <source>
        <dbReference type="ARBA" id="ARBA00022748"/>
    </source>
</evidence>
<feature type="transmembrane region" description="Helical" evidence="9">
    <location>
        <begin position="56"/>
        <end position="84"/>
    </location>
</feature>
<protein>
    <recommendedName>
        <fullName evidence="4 9">Heme exporter protein C</fullName>
    </recommendedName>
    <alternativeName>
        <fullName evidence="9">Cytochrome c-type biogenesis protein</fullName>
    </alternativeName>
</protein>
<keyword evidence="5 9" id="KW-0812">Transmembrane</keyword>
<dbReference type="GO" id="GO:0020037">
    <property type="term" value="F:heme binding"/>
    <property type="evidence" value="ECO:0007669"/>
    <property type="project" value="InterPro"/>
</dbReference>
<evidence type="ECO:0000313" key="11">
    <source>
        <dbReference type="EMBL" id="KRO71631.1"/>
    </source>
</evidence>
<evidence type="ECO:0000256" key="8">
    <source>
        <dbReference type="ARBA" id="ARBA00023136"/>
    </source>
</evidence>
<keyword evidence="9" id="KW-0997">Cell inner membrane</keyword>
<feature type="transmembrane region" description="Helical" evidence="9">
    <location>
        <begin position="21"/>
        <end position="44"/>
    </location>
</feature>
<evidence type="ECO:0000256" key="1">
    <source>
        <dbReference type="ARBA" id="ARBA00002442"/>
    </source>
</evidence>
<dbReference type="PANTHER" id="PTHR30071:SF1">
    <property type="entry name" value="CYTOCHROME B_B6 PROTEIN-RELATED"/>
    <property type="match status" value="1"/>
</dbReference>
<accession>A0A0R2S9M3</accession>
<evidence type="ECO:0000313" key="12">
    <source>
        <dbReference type="Proteomes" id="UP000051934"/>
    </source>
</evidence>
<gene>
    <name evidence="9" type="primary">ccmC</name>
    <name evidence="11" type="ORF">ABR69_03550</name>
</gene>
<dbReference type="GO" id="GO:0017004">
    <property type="term" value="P:cytochrome complex assembly"/>
    <property type="evidence" value="ECO:0007669"/>
    <property type="project" value="UniProtKB-KW"/>
</dbReference>
<keyword evidence="7 9" id="KW-1133">Transmembrane helix</keyword>
<evidence type="ECO:0000256" key="2">
    <source>
        <dbReference type="ARBA" id="ARBA00004141"/>
    </source>
</evidence>
<dbReference type="Pfam" id="PF01578">
    <property type="entry name" value="Cytochrom_C_asm"/>
    <property type="match status" value="1"/>
</dbReference>
<dbReference type="InterPro" id="IPR045062">
    <property type="entry name" value="Cyt_c_biogenesis_CcsA/CcmC"/>
</dbReference>
<keyword evidence="8 9" id="KW-0472">Membrane</keyword>
<name>A0A0R2S9M3_9GAMM</name>
<dbReference type="NCBIfam" id="TIGR01191">
    <property type="entry name" value="ccmC"/>
    <property type="match status" value="1"/>
</dbReference>
<comment type="similarity">
    <text evidence="3 9">Belongs to the CcmC/CycZ/HelC family.</text>
</comment>
<comment type="function">
    <text evidence="1 9">Required for the export of heme to the periplasm for the biogenesis of c-type cytochromes.</text>
</comment>
<evidence type="ECO:0000256" key="3">
    <source>
        <dbReference type="ARBA" id="ARBA00005840"/>
    </source>
</evidence>
<keyword evidence="9" id="KW-0813">Transport</keyword>
<dbReference type="InterPro" id="IPR002541">
    <property type="entry name" value="Cyt_c_assembly"/>
</dbReference>
<evidence type="ECO:0000256" key="5">
    <source>
        <dbReference type="ARBA" id="ARBA00022692"/>
    </source>
</evidence>
<evidence type="ECO:0000256" key="9">
    <source>
        <dbReference type="RuleBase" id="RU364092"/>
    </source>
</evidence>
<dbReference type="EMBL" id="LIBB01000156">
    <property type="protein sequence ID" value="KRO71631.1"/>
    <property type="molecule type" value="Genomic_DNA"/>
</dbReference>
<feature type="transmembrane region" description="Helical" evidence="9">
    <location>
        <begin position="203"/>
        <end position="226"/>
    </location>
</feature>
<dbReference type="PANTHER" id="PTHR30071">
    <property type="entry name" value="HEME EXPORTER PROTEIN C"/>
    <property type="match status" value="1"/>
</dbReference>
<comment type="subcellular location">
    <subcellularLocation>
        <location evidence="9">Cell inner membrane</location>
    </subcellularLocation>
    <subcellularLocation>
        <location evidence="2">Membrane</location>
        <topology evidence="2">Multi-pass membrane protein</topology>
    </subcellularLocation>
</comment>
<feature type="transmembrane region" description="Helical" evidence="9">
    <location>
        <begin position="129"/>
        <end position="147"/>
    </location>
</feature>
<reference evidence="11 12" key="1">
    <citation type="submission" date="2015-10" db="EMBL/GenBank/DDBJ databases">
        <title>Metagenome-Assembled Genomes uncover a global brackish microbiome.</title>
        <authorList>
            <person name="Hugerth L.W."/>
            <person name="Larsson J."/>
            <person name="Alneberg J."/>
            <person name="Lindh M.V."/>
            <person name="Legrand C."/>
            <person name="Pinhassi J."/>
            <person name="Andersson A.F."/>
        </authorList>
    </citation>
    <scope>NUCLEOTIDE SEQUENCE [LARGE SCALE GENOMIC DNA]</scope>
    <source>
        <strain evidence="11">BACL4 MAG-120507-bin80</strain>
    </source>
</reference>
<feature type="transmembrane region" description="Helical" evidence="9">
    <location>
        <begin position="96"/>
        <end position="117"/>
    </location>
</feature>
<comment type="caution">
    <text evidence="11">The sequence shown here is derived from an EMBL/GenBank/DDBJ whole genome shotgun (WGS) entry which is preliminary data.</text>
</comment>
<evidence type="ECO:0000256" key="7">
    <source>
        <dbReference type="ARBA" id="ARBA00022989"/>
    </source>
</evidence>
<organism evidence="11 12">
    <name type="scientific">OM182 bacterium BACL3 MAG-120507-bin80</name>
    <dbReference type="NCBI Taxonomy" id="1655577"/>
    <lineage>
        <taxon>Bacteria</taxon>
        <taxon>Pseudomonadati</taxon>
        <taxon>Pseudomonadota</taxon>
        <taxon>Gammaproteobacteria</taxon>
        <taxon>OMG group</taxon>
        <taxon>OM182 clade</taxon>
    </lineage>
</organism>
<dbReference type="GO" id="GO:0005886">
    <property type="term" value="C:plasma membrane"/>
    <property type="evidence" value="ECO:0007669"/>
    <property type="project" value="UniProtKB-SubCell"/>
</dbReference>